<evidence type="ECO:0000256" key="1">
    <source>
        <dbReference type="SAM" id="SignalP"/>
    </source>
</evidence>
<dbReference type="InterPro" id="IPR032033">
    <property type="entry name" value="Cytochrome_P460"/>
</dbReference>
<dbReference type="STRING" id="105559.Nwat_2784"/>
<dbReference type="InterPro" id="IPR038142">
    <property type="entry name" value="Cytochrome_P460_sp"/>
</dbReference>
<organism evidence="3 4">
    <name type="scientific">Nitrosococcus watsoni (strain C-113)</name>
    <dbReference type="NCBI Taxonomy" id="105559"/>
    <lineage>
        <taxon>Bacteria</taxon>
        <taxon>Pseudomonadati</taxon>
        <taxon>Pseudomonadota</taxon>
        <taxon>Gammaproteobacteria</taxon>
        <taxon>Chromatiales</taxon>
        <taxon>Chromatiaceae</taxon>
        <taxon>Nitrosococcus</taxon>
    </lineage>
</organism>
<dbReference type="KEGG" id="nwa:Nwat_2784"/>
<feature type="signal peptide" evidence="1">
    <location>
        <begin position="1"/>
        <end position="21"/>
    </location>
</feature>
<evidence type="ECO:0000313" key="4">
    <source>
        <dbReference type="Proteomes" id="UP000000393"/>
    </source>
</evidence>
<feature type="domain" description="Cytochrome P460" evidence="2">
    <location>
        <begin position="31"/>
        <end position="163"/>
    </location>
</feature>
<dbReference type="AlphaFoldDB" id="D8KB97"/>
<dbReference type="Pfam" id="PF16694">
    <property type="entry name" value="Cytochrome_P460"/>
    <property type="match status" value="1"/>
</dbReference>
<gene>
    <name evidence="3" type="ordered locus">Nwat_2784</name>
</gene>
<evidence type="ECO:0000313" key="3">
    <source>
        <dbReference type="EMBL" id="ADJ29544.1"/>
    </source>
</evidence>
<dbReference type="OrthoDB" id="511546at2"/>
<reference evidence="3 4" key="1">
    <citation type="submission" date="2010-06" db="EMBL/GenBank/DDBJ databases">
        <title>Complete sequence of chromosome of Nitrosococcus watsoni C-113.</title>
        <authorList>
            <consortium name="US DOE Joint Genome Institute"/>
            <person name="Lucas S."/>
            <person name="Copeland A."/>
            <person name="Lapidus A."/>
            <person name="Cheng J.-F."/>
            <person name="Bruce D."/>
            <person name="Goodwin L."/>
            <person name="Pitluck S."/>
            <person name="Malfatti S.A."/>
            <person name="Chain P.S.G."/>
            <person name="Land M."/>
            <person name="Hauser L."/>
            <person name="Kyrpides N."/>
            <person name="Ivanova N."/>
            <person name="Cambell M.A."/>
            <person name="Heidelberg J.F."/>
            <person name="Klotz M.G."/>
            <person name="Woyke T."/>
        </authorList>
    </citation>
    <scope>NUCLEOTIDE SEQUENCE [LARGE SCALE GENOMIC DNA]</scope>
    <source>
        <strain evidence="3 4">C-113</strain>
    </source>
</reference>
<proteinExistence type="predicted"/>
<accession>D8KB97</accession>
<protein>
    <recommendedName>
        <fullName evidence="2">Cytochrome P460 domain-containing protein</fullName>
    </recommendedName>
</protein>
<dbReference type="eggNOG" id="ENOG50337YY">
    <property type="taxonomic scope" value="Bacteria"/>
</dbReference>
<dbReference type="EMBL" id="CP002086">
    <property type="protein sequence ID" value="ADJ29544.1"/>
    <property type="molecule type" value="Genomic_DNA"/>
</dbReference>
<feature type="chain" id="PRO_5003116697" description="Cytochrome P460 domain-containing protein" evidence="1">
    <location>
        <begin position="22"/>
        <end position="174"/>
    </location>
</feature>
<keyword evidence="4" id="KW-1185">Reference proteome</keyword>
<name>D8KB97_NITWC</name>
<keyword evidence="1" id="KW-0732">Signal</keyword>
<sequence>MKYRLKLAAIICVLSPLYVYGGGNPEFVKFPEGYEQSFTRYATINRANQKQVAKLYANKTAVSSYQGAQTAKPGSVIVMEVYKPKTDAEGKPIPGNNGIFKIDSLAAVAVMEKEDDWVDEYPQENRAGNWGFALYNPDGTPKSNDLPCAQCHTPLKDQDYLFTYEKLLNYVKQH</sequence>
<dbReference type="CDD" id="cd20716">
    <property type="entry name" value="cyt_P460_fam"/>
    <property type="match status" value="1"/>
</dbReference>
<dbReference type="Gene3D" id="3.50.70.20">
    <property type="entry name" value="Cytochrome P460"/>
    <property type="match status" value="1"/>
</dbReference>
<dbReference type="RefSeq" id="WP_013221609.1">
    <property type="nucleotide sequence ID" value="NC_014315.1"/>
</dbReference>
<dbReference type="Proteomes" id="UP000000393">
    <property type="component" value="Chromosome"/>
</dbReference>
<dbReference type="HOGENOM" id="CLU_126443_0_0_6"/>
<evidence type="ECO:0000259" key="2">
    <source>
        <dbReference type="Pfam" id="PF16694"/>
    </source>
</evidence>